<evidence type="ECO:0000259" key="6">
    <source>
        <dbReference type="PROSITE" id="PS50158"/>
    </source>
</evidence>
<evidence type="ECO:0000259" key="7">
    <source>
        <dbReference type="PROSITE" id="PS50966"/>
    </source>
</evidence>
<evidence type="ECO:0000256" key="5">
    <source>
        <dbReference type="SAM" id="MobiDB-lite"/>
    </source>
</evidence>
<keyword evidence="1" id="KW-0479">Metal-binding</keyword>
<dbReference type="AlphaFoldDB" id="A0AA39VC44"/>
<feature type="region of interest" description="Disordered" evidence="5">
    <location>
        <begin position="1"/>
        <end position="20"/>
    </location>
</feature>
<gene>
    <name evidence="8" type="ORF">LWI29_022730</name>
</gene>
<dbReference type="Proteomes" id="UP001168877">
    <property type="component" value="Unassembled WGS sequence"/>
</dbReference>
<dbReference type="SUPFAM" id="SSF57756">
    <property type="entry name" value="Retrovirus zinc finger-like domains"/>
    <property type="match status" value="1"/>
</dbReference>
<dbReference type="InterPro" id="IPR018289">
    <property type="entry name" value="MULE_transposase_dom"/>
</dbReference>
<comment type="caution">
    <text evidence="8">The sequence shown here is derived from an EMBL/GenBank/DDBJ whole genome shotgun (WGS) entry which is preliminary data.</text>
</comment>
<name>A0AA39VC44_ACESA</name>
<organism evidence="8 9">
    <name type="scientific">Acer saccharum</name>
    <name type="common">Sugar maple</name>
    <dbReference type="NCBI Taxonomy" id="4024"/>
    <lineage>
        <taxon>Eukaryota</taxon>
        <taxon>Viridiplantae</taxon>
        <taxon>Streptophyta</taxon>
        <taxon>Embryophyta</taxon>
        <taxon>Tracheophyta</taxon>
        <taxon>Spermatophyta</taxon>
        <taxon>Magnoliopsida</taxon>
        <taxon>eudicotyledons</taxon>
        <taxon>Gunneridae</taxon>
        <taxon>Pentapetalae</taxon>
        <taxon>rosids</taxon>
        <taxon>malvids</taxon>
        <taxon>Sapindales</taxon>
        <taxon>Sapindaceae</taxon>
        <taxon>Hippocastanoideae</taxon>
        <taxon>Acereae</taxon>
        <taxon>Acer</taxon>
    </lineage>
</organism>
<dbReference type="PANTHER" id="PTHR31973">
    <property type="entry name" value="POLYPROTEIN, PUTATIVE-RELATED"/>
    <property type="match status" value="1"/>
</dbReference>
<feature type="compositionally biased region" description="Gly residues" evidence="5">
    <location>
        <begin position="1"/>
        <end position="12"/>
    </location>
</feature>
<evidence type="ECO:0000256" key="1">
    <source>
        <dbReference type="ARBA" id="ARBA00022723"/>
    </source>
</evidence>
<dbReference type="PROSITE" id="PS50966">
    <property type="entry name" value="ZF_SWIM"/>
    <property type="match status" value="1"/>
</dbReference>
<feature type="region of interest" description="Disordered" evidence="5">
    <location>
        <begin position="852"/>
        <end position="903"/>
    </location>
</feature>
<evidence type="ECO:0000256" key="2">
    <source>
        <dbReference type="ARBA" id="ARBA00022771"/>
    </source>
</evidence>
<feature type="domain" description="CCHC-type" evidence="6">
    <location>
        <begin position="877"/>
        <end position="892"/>
    </location>
</feature>
<dbReference type="SMART" id="SM00343">
    <property type="entry name" value="ZnF_C2HC"/>
    <property type="match status" value="2"/>
</dbReference>
<dbReference type="InterPro" id="IPR004332">
    <property type="entry name" value="Transposase_MuDR"/>
</dbReference>
<dbReference type="InterPro" id="IPR036875">
    <property type="entry name" value="Znf_CCHC_sf"/>
</dbReference>
<evidence type="ECO:0000313" key="9">
    <source>
        <dbReference type="Proteomes" id="UP001168877"/>
    </source>
</evidence>
<dbReference type="EMBL" id="JAUESC010000387">
    <property type="protein sequence ID" value="KAK0574375.1"/>
    <property type="molecule type" value="Genomic_DNA"/>
</dbReference>
<evidence type="ECO:0000256" key="4">
    <source>
        <dbReference type="PROSITE-ProRule" id="PRU00047"/>
    </source>
</evidence>
<dbReference type="PANTHER" id="PTHR31973:SF187">
    <property type="entry name" value="MUTATOR TRANSPOSASE MUDRA PROTEIN"/>
    <property type="match status" value="1"/>
</dbReference>
<evidence type="ECO:0000313" key="8">
    <source>
        <dbReference type="EMBL" id="KAK0574375.1"/>
    </source>
</evidence>
<proteinExistence type="predicted"/>
<dbReference type="Gene3D" id="4.10.60.10">
    <property type="entry name" value="Zinc finger, CCHC-type"/>
    <property type="match status" value="1"/>
</dbReference>
<reference evidence="8" key="1">
    <citation type="journal article" date="2022" name="Plant J.">
        <title>Strategies of tolerance reflected in two North American maple genomes.</title>
        <authorList>
            <person name="McEvoy S.L."/>
            <person name="Sezen U.U."/>
            <person name="Trouern-Trend A."/>
            <person name="McMahon S.M."/>
            <person name="Schaberg P.G."/>
            <person name="Yang J."/>
            <person name="Wegrzyn J.L."/>
            <person name="Swenson N.G."/>
        </authorList>
    </citation>
    <scope>NUCLEOTIDE SEQUENCE</scope>
    <source>
        <strain evidence="8">NS2018</strain>
    </source>
</reference>
<dbReference type="Pfam" id="PF10551">
    <property type="entry name" value="MULE"/>
    <property type="match status" value="1"/>
</dbReference>
<dbReference type="GO" id="GO:0008270">
    <property type="term" value="F:zinc ion binding"/>
    <property type="evidence" value="ECO:0007669"/>
    <property type="project" value="UniProtKB-KW"/>
</dbReference>
<sequence>MSGNGGNGGGHEGASSTRPPLLTGLNYSQWKGKMESYICQIHDRAWMAVEDGYDLVMNRVRIVISYNGRWEQLPDGSQRFVGSDNRGMYVSKNMTYEELVAIVQTIVNYDVNKYNVDLSSISIVPGSTCRTFIRNDDDVQFMLGEDRVIPQVCVSLTERTAGDMVGNDIPPLENAQQLGSFSGSNQVYTQRSGSEGGGNMCGVPQVAVNHAAAVEPQIGDVFGCRIEQYNAQYDAQYDALNNEVDNEANNQQVDDLQNVDEEPAQMQTRGRRVQGGSGTAPDMPGTSEVRYNVTTSDSVNATTWVIPGADSYSFGTGRSNTLAAPEPRTMIYKGQFFPSKKDLKRLVGDFAMRQNFEWKVKRSNKTTLHLVCIVDDCSWKLRAVRRDEGTYFQVRSFVNEHSCPLEEVHRRHRQASAVTIGELIAPRLQQHDGRLMRPKDVIADMKTMYSIQIMYSKAHDALQYALSLTYGTHEESFQLLPSFAYVLEQQNPGTITDLQCADDGKFLYFFMSLGSSIRGFRRCMRPVIAVDGTHLKGRFGGTMFVATAQDGNEQVYPIAFGYGDSENNLSWEWFLECLRGALGHIDDLVFISDRHASIEAGISKVFPYATHTICCWHFGENMKKRFHRKDVADIMDNAARSYRQIQYDRHMEELRKLHKGAYDYAIDAGPHKWSRVHCPQRRYRLMTTNVAECINSCLRFARQLPLMTLAEFIRNMLQKWFHDRHANAQSMRHRLTDAAHLVILKRVEKCGYMTVNPVDWNIFSVRHKGKQWTVDLARKTCTCNKFQMDFLPCSHALAAARERNVDFTSLCADYYKKETLIDAYSVPIMPVGHPSSWVVPSDIAARVVLNPKTKRQSGRPMEGRHVSSSERTTSQSCRRCGQPGHNSRRCSNPPMVNEGPSTIVPEEYRRKCSICHSTGHNKQTCPQKDSTVE</sequence>
<dbReference type="InterPro" id="IPR006564">
    <property type="entry name" value="Znf_PMZ"/>
</dbReference>
<protein>
    <recommendedName>
        <fullName evidence="10">CCHC-type domain-containing protein</fullName>
    </recommendedName>
</protein>
<feature type="domain" description="SWIM-type" evidence="7">
    <location>
        <begin position="772"/>
        <end position="804"/>
    </location>
</feature>
<dbReference type="GO" id="GO:0003676">
    <property type="term" value="F:nucleic acid binding"/>
    <property type="evidence" value="ECO:0007669"/>
    <property type="project" value="InterPro"/>
</dbReference>
<dbReference type="InterPro" id="IPR001878">
    <property type="entry name" value="Znf_CCHC"/>
</dbReference>
<dbReference type="Pfam" id="PF03108">
    <property type="entry name" value="DBD_Tnp_Mut"/>
    <property type="match status" value="1"/>
</dbReference>
<keyword evidence="9" id="KW-1185">Reference proteome</keyword>
<keyword evidence="3" id="KW-0862">Zinc</keyword>
<feature type="region of interest" description="Disordered" evidence="5">
    <location>
        <begin position="266"/>
        <end position="287"/>
    </location>
</feature>
<reference evidence="8" key="2">
    <citation type="submission" date="2023-06" db="EMBL/GenBank/DDBJ databases">
        <authorList>
            <person name="Swenson N.G."/>
            <person name="Wegrzyn J.L."/>
            <person name="Mcevoy S.L."/>
        </authorList>
    </citation>
    <scope>NUCLEOTIDE SEQUENCE</scope>
    <source>
        <strain evidence="8">NS2018</strain>
        <tissue evidence="8">Leaf</tissue>
    </source>
</reference>
<dbReference type="InterPro" id="IPR007527">
    <property type="entry name" value="Znf_SWIM"/>
</dbReference>
<dbReference type="Pfam" id="PF04434">
    <property type="entry name" value="SWIM"/>
    <property type="match status" value="1"/>
</dbReference>
<evidence type="ECO:0000256" key="3">
    <source>
        <dbReference type="ARBA" id="ARBA00022833"/>
    </source>
</evidence>
<keyword evidence="2 4" id="KW-0863">Zinc-finger</keyword>
<evidence type="ECO:0008006" key="10">
    <source>
        <dbReference type="Google" id="ProtNLM"/>
    </source>
</evidence>
<accession>A0AA39VC44</accession>
<dbReference type="SMART" id="SM00575">
    <property type="entry name" value="ZnF_PMZ"/>
    <property type="match status" value="1"/>
</dbReference>
<dbReference type="PROSITE" id="PS50158">
    <property type="entry name" value="ZF_CCHC"/>
    <property type="match status" value="1"/>
</dbReference>